<evidence type="ECO:0000313" key="2">
    <source>
        <dbReference type="Proteomes" id="UP000298787"/>
    </source>
</evidence>
<evidence type="ECO:0000313" key="1">
    <source>
        <dbReference type="EMBL" id="TKS84385.1"/>
    </source>
</evidence>
<protein>
    <submittedName>
        <fullName evidence="1">Uncharacterized protein</fullName>
    </submittedName>
</protein>
<name>A0A4U5VBZ8_COLLU</name>
<dbReference type="AlphaFoldDB" id="A0A4U5VBZ8"/>
<dbReference type="EMBL" id="CM014093">
    <property type="protein sequence ID" value="TKS84385.1"/>
    <property type="molecule type" value="Genomic_DNA"/>
</dbReference>
<keyword evidence="2" id="KW-1185">Reference proteome</keyword>
<accession>A0A4U5VBZ8</accession>
<gene>
    <name evidence="1" type="ORF">D9C73_018847</name>
</gene>
<proteinExistence type="predicted"/>
<organism evidence="1 2">
    <name type="scientific">Collichthys lucidus</name>
    <name type="common">Big head croaker</name>
    <name type="synonym">Sciaena lucida</name>
    <dbReference type="NCBI Taxonomy" id="240159"/>
    <lineage>
        <taxon>Eukaryota</taxon>
        <taxon>Metazoa</taxon>
        <taxon>Chordata</taxon>
        <taxon>Craniata</taxon>
        <taxon>Vertebrata</taxon>
        <taxon>Euteleostomi</taxon>
        <taxon>Actinopterygii</taxon>
        <taxon>Neopterygii</taxon>
        <taxon>Teleostei</taxon>
        <taxon>Neoteleostei</taxon>
        <taxon>Acanthomorphata</taxon>
        <taxon>Eupercaria</taxon>
        <taxon>Sciaenidae</taxon>
        <taxon>Collichthys</taxon>
    </lineage>
</organism>
<sequence>MSLRLWDYRPSGRRVPGCLLSLMFRLPHPIPSVRKKPTYPPPSTGTLTSINLFRTDSQCPSLIG</sequence>
<dbReference type="Proteomes" id="UP000298787">
    <property type="component" value="Chromosome 16"/>
</dbReference>
<reference evidence="1 2" key="1">
    <citation type="submission" date="2019-01" db="EMBL/GenBank/DDBJ databases">
        <title>Genome Assembly of Collichthys lucidus.</title>
        <authorList>
            <person name="Cai M."/>
            <person name="Xiao S."/>
        </authorList>
    </citation>
    <scope>NUCLEOTIDE SEQUENCE [LARGE SCALE GENOMIC DNA]</scope>
    <source>
        <strain evidence="1">JT15FE1705JMU</strain>
        <tissue evidence="1">Muscle</tissue>
    </source>
</reference>